<evidence type="ECO:0000313" key="2">
    <source>
        <dbReference type="Proteomes" id="UP001152795"/>
    </source>
</evidence>
<comment type="caution">
    <text evidence="1">The sequence shown here is derived from an EMBL/GenBank/DDBJ whole genome shotgun (WGS) entry which is preliminary data.</text>
</comment>
<dbReference type="EMBL" id="CACRXK020000411">
    <property type="protein sequence ID" value="CAB3981627.1"/>
    <property type="molecule type" value="Genomic_DNA"/>
</dbReference>
<proteinExistence type="predicted"/>
<sequence>MNLDSPNYTSAHAKRQMLLMPVAAIRTKSSANYLCKTTANITMIKALLERIAMPNSTCSNRLSKEQFKELIAMSDSDNQRHCLRFAIGQATGASAKKMRQKYGVESYNVKVKEVKQAISHVQEIRQGIEHLANIKEKATLIAFGLSTFEDSDPDSSGGSKSDAG</sequence>
<organism evidence="1 2">
    <name type="scientific">Paramuricea clavata</name>
    <name type="common">Red gorgonian</name>
    <name type="synonym">Violescent sea-whip</name>
    <dbReference type="NCBI Taxonomy" id="317549"/>
    <lineage>
        <taxon>Eukaryota</taxon>
        <taxon>Metazoa</taxon>
        <taxon>Cnidaria</taxon>
        <taxon>Anthozoa</taxon>
        <taxon>Octocorallia</taxon>
        <taxon>Malacalcyonacea</taxon>
        <taxon>Plexauridae</taxon>
        <taxon>Paramuricea</taxon>
    </lineage>
</organism>
<gene>
    <name evidence="1" type="ORF">PACLA_8A043225</name>
</gene>
<protein>
    <submittedName>
        <fullName evidence="1">Uncharacterized protein</fullName>
    </submittedName>
</protein>
<dbReference type="AlphaFoldDB" id="A0A7D9HH67"/>
<accession>A0A7D9HH67</accession>
<name>A0A7D9HH67_PARCT</name>
<dbReference type="Proteomes" id="UP001152795">
    <property type="component" value="Unassembled WGS sequence"/>
</dbReference>
<keyword evidence="2" id="KW-1185">Reference proteome</keyword>
<evidence type="ECO:0000313" key="1">
    <source>
        <dbReference type="EMBL" id="CAB3981627.1"/>
    </source>
</evidence>
<reference evidence="1" key="1">
    <citation type="submission" date="2020-04" db="EMBL/GenBank/DDBJ databases">
        <authorList>
            <person name="Alioto T."/>
            <person name="Alioto T."/>
            <person name="Gomez Garrido J."/>
        </authorList>
    </citation>
    <scope>NUCLEOTIDE SEQUENCE</scope>
    <source>
        <strain evidence="1">A484AB</strain>
    </source>
</reference>